<feature type="region of interest" description="Disordered" evidence="1">
    <location>
        <begin position="189"/>
        <end position="223"/>
    </location>
</feature>
<feature type="compositionally biased region" description="Basic residues" evidence="1">
    <location>
        <begin position="200"/>
        <end position="217"/>
    </location>
</feature>
<evidence type="ECO:0000313" key="2">
    <source>
        <dbReference type="EMBL" id="BAD81225.1"/>
    </source>
</evidence>
<dbReference type="EMBL" id="AP001278">
    <property type="protein sequence ID" value="BAD81225.1"/>
    <property type="molecule type" value="Genomic_DNA"/>
</dbReference>
<name>Q5NBD1_ORYSJ</name>
<feature type="region of interest" description="Disordered" evidence="1">
    <location>
        <begin position="1"/>
        <end position="24"/>
    </location>
</feature>
<sequence length="248" mass="27765">MTLSPVSFGATDSEMDISDSGENNDAMTLDEEERYMRNNVTIDLANCGPHADSIPLPFLSPPTVVVKMPSLVLSRLSLPDAAVARRRRAGARSTIAGRRRRRAIARSERSSLRRRQPSSALLSTVVSEVVVARRRAVASRRRRRRQIRRQPRSSSPVVVIAMPRRIRPVRHMVEDAVISLLPSCSPPVPIGHPASMRARPERRRRRMAMGRRQRRRMALGGGGGWRWGGGGGTCCELSRVRLRKRGER</sequence>
<dbReference type="Proteomes" id="UP000817658">
    <property type="component" value="Chromosome 1"/>
</dbReference>
<organism evidence="2">
    <name type="scientific">Oryza sativa subsp. japonica</name>
    <name type="common">Rice</name>
    <dbReference type="NCBI Taxonomy" id="39947"/>
    <lineage>
        <taxon>Eukaryota</taxon>
        <taxon>Viridiplantae</taxon>
        <taxon>Streptophyta</taxon>
        <taxon>Embryophyta</taxon>
        <taxon>Tracheophyta</taxon>
        <taxon>Spermatophyta</taxon>
        <taxon>Magnoliopsida</taxon>
        <taxon>Liliopsida</taxon>
        <taxon>Poales</taxon>
        <taxon>Poaceae</taxon>
        <taxon>BOP clade</taxon>
        <taxon>Oryzoideae</taxon>
        <taxon>Oryzeae</taxon>
        <taxon>Oryzinae</taxon>
        <taxon>Oryza</taxon>
        <taxon>Oryza sativa</taxon>
    </lineage>
</organism>
<protein>
    <submittedName>
        <fullName evidence="2">Uncharacterized protein</fullName>
    </submittedName>
</protein>
<proteinExistence type="predicted"/>
<accession>Q5NBD1</accession>
<reference evidence="2" key="1">
    <citation type="journal article" date="2002" name="Nature">
        <title>The genome sequence and structure of rice chromosome 1.</title>
        <authorList>
            <person name="Sasaki T."/>
            <person name="Matsumoto T."/>
            <person name="Yamamoto K."/>
            <person name="Sakata K."/>
            <person name="Baba T."/>
            <person name="Katayose Y."/>
            <person name="Wu J."/>
            <person name="Niimura Y."/>
            <person name="Cheng Z."/>
            <person name="Nagamura Y."/>
            <person name="Antonio B.A."/>
            <person name="Kanamori H."/>
            <person name="Hosokawa S."/>
            <person name="Masukawa M."/>
            <person name="Arikawa K."/>
            <person name="Chiden Y."/>
            <person name="Hayashi M."/>
            <person name="Okamoto M."/>
            <person name="Ando T."/>
            <person name="Aoki H."/>
            <person name="Arita K."/>
            <person name="Hamada M."/>
            <person name="Harada C."/>
            <person name="Hijishita S."/>
            <person name="Honda M."/>
            <person name="Ichikawa Y."/>
            <person name="Idonuma A."/>
            <person name="Iijima M."/>
            <person name="Ikeda M."/>
            <person name="Ikeno M."/>
            <person name="Itoh S."/>
            <person name="Itoh T."/>
            <person name="Itoh Y."/>
            <person name="Itoh Y."/>
            <person name="Iwabuchi A."/>
            <person name="Kamiya K."/>
            <person name="Karasawa W."/>
            <person name="Katagiri S."/>
            <person name="Kikuta A."/>
            <person name="Kobayashi N."/>
            <person name="Kono I."/>
            <person name="Machita K."/>
            <person name="Maehara T."/>
            <person name="Mizuno H."/>
            <person name="Mizubayashi T."/>
            <person name="Mukai Y."/>
            <person name="Nagasaki H."/>
            <person name="Nakashima M."/>
            <person name="Nakama Y."/>
            <person name="Nakamichi Y."/>
            <person name="Nakamura M."/>
            <person name="Namiki N."/>
            <person name="Negishi M."/>
            <person name="Ohta I."/>
            <person name="Ono N."/>
            <person name="Saji S."/>
            <person name="Sakai K."/>
            <person name="Shibata M."/>
            <person name="Shimokawa T."/>
            <person name="Shomura A."/>
            <person name="Song J."/>
            <person name="Takazaki Y."/>
            <person name="Terasawa K."/>
            <person name="Tsuji K."/>
            <person name="Waki K."/>
            <person name="Yamagata H."/>
            <person name="Yamane H."/>
            <person name="Yoshiki S."/>
            <person name="Yoshihara R."/>
            <person name="Yukawa K."/>
            <person name="Zhong H."/>
            <person name="Iwama H."/>
            <person name="Endo T."/>
            <person name="Ito H."/>
            <person name="Hahn J.H."/>
            <person name="Kim H.I."/>
            <person name="Eun M.Y."/>
            <person name="Yano M."/>
            <person name="Jiang J."/>
            <person name="Gojobori T."/>
        </authorList>
    </citation>
    <scope>NUCLEOTIDE SEQUENCE [LARGE SCALE GENOMIC DNA]</scope>
</reference>
<evidence type="ECO:0000256" key="1">
    <source>
        <dbReference type="SAM" id="MobiDB-lite"/>
    </source>
</evidence>
<dbReference type="AlphaFoldDB" id="Q5NBD1"/>
<gene>
    <name evidence="2" type="primary">P0434D08.30</name>
</gene>